<dbReference type="Proteomes" id="UP000761534">
    <property type="component" value="Unassembled WGS sequence"/>
</dbReference>
<sequence>MAETVQALETEAKSLIFTEEKKQKVFELGACMAVYSWSALETAVDNQWAGAESADIRDWMVAQVVDLFDDSYIDAATIEKRLLDMMLDEYDVEVDDGSAAEVSVMVIEIYRQCADGDFKVVTEMYQKYEQKEEQKKKGLIKPNVVKPQAQDGDDDNDDDDEWEDDEDEPTTSSNPSAEKQGPIVDEDGFELVQSKKKGGR</sequence>
<feature type="region of interest" description="Disordered" evidence="3">
    <location>
        <begin position="135"/>
        <end position="200"/>
    </location>
</feature>
<comment type="caution">
    <text evidence="4">The sequence shown here is derived from an EMBL/GenBank/DDBJ whole genome shotgun (WGS) entry which is preliminary data.</text>
</comment>
<dbReference type="AlphaFoldDB" id="A0A642V7J3"/>
<dbReference type="Pfam" id="PF10273">
    <property type="entry name" value="WGG"/>
    <property type="match status" value="1"/>
</dbReference>
<name>A0A642V7J3_9ASCO</name>
<proteinExistence type="inferred from homology"/>
<evidence type="ECO:0000256" key="3">
    <source>
        <dbReference type="SAM" id="MobiDB-lite"/>
    </source>
</evidence>
<feature type="compositionally biased region" description="Acidic residues" evidence="3">
    <location>
        <begin position="151"/>
        <end position="169"/>
    </location>
</feature>
<accession>A0A642V7J3</accession>
<dbReference type="PANTHER" id="PTHR21250">
    <property type="entry name" value="PRE-RRNA-PROCESSING PROTEIN TSR2 HOMOLOG"/>
    <property type="match status" value="1"/>
</dbReference>
<keyword evidence="5" id="KW-1185">Reference proteome</keyword>
<keyword evidence="2" id="KW-0698">rRNA processing</keyword>
<dbReference type="InterPro" id="IPR019398">
    <property type="entry name" value="Pre-rRNA_process_TSR2"/>
</dbReference>
<evidence type="ECO:0000256" key="1">
    <source>
        <dbReference type="ARBA" id="ARBA00006524"/>
    </source>
</evidence>
<evidence type="ECO:0000313" key="4">
    <source>
        <dbReference type="EMBL" id="KAA8915758.1"/>
    </source>
</evidence>
<evidence type="ECO:0008006" key="6">
    <source>
        <dbReference type="Google" id="ProtNLM"/>
    </source>
</evidence>
<dbReference type="OrthoDB" id="263560at2759"/>
<protein>
    <recommendedName>
        <fullName evidence="6">Pre-rRNA-processing protein TSR2</fullName>
    </recommendedName>
</protein>
<comment type="similarity">
    <text evidence="1">Belongs to the TSR2 family.</text>
</comment>
<evidence type="ECO:0000313" key="5">
    <source>
        <dbReference type="Proteomes" id="UP000761534"/>
    </source>
</evidence>
<dbReference type="GO" id="GO:0006364">
    <property type="term" value="P:rRNA processing"/>
    <property type="evidence" value="ECO:0007669"/>
    <property type="project" value="UniProtKB-KW"/>
</dbReference>
<reference evidence="4" key="1">
    <citation type="journal article" date="2019" name="G3 (Bethesda)">
        <title>Genome Assemblies of Two Rare Opportunistic Yeast Pathogens: Diutina rugosa (syn. Candida rugosa) and Trichomonascus ciferrii (syn. Candida ciferrii).</title>
        <authorList>
            <person name="Mixao V."/>
            <person name="Saus E."/>
            <person name="Hansen A.P."/>
            <person name="Lass-Florl C."/>
            <person name="Gabaldon T."/>
        </authorList>
    </citation>
    <scope>NUCLEOTIDE SEQUENCE</scope>
    <source>
        <strain evidence="4">CBS 4856</strain>
    </source>
</reference>
<evidence type="ECO:0000256" key="2">
    <source>
        <dbReference type="ARBA" id="ARBA00022552"/>
    </source>
</evidence>
<dbReference type="VEuPathDB" id="FungiDB:TRICI_002097"/>
<organism evidence="4 5">
    <name type="scientific">Trichomonascus ciferrii</name>
    <dbReference type="NCBI Taxonomy" id="44093"/>
    <lineage>
        <taxon>Eukaryota</taxon>
        <taxon>Fungi</taxon>
        <taxon>Dikarya</taxon>
        <taxon>Ascomycota</taxon>
        <taxon>Saccharomycotina</taxon>
        <taxon>Dipodascomycetes</taxon>
        <taxon>Dipodascales</taxon>
        <taxon>Trichomonascaceae</taxon>
        <taxon>Trichomonascus</taxon>
        <taxon>Trichomonascus ciferrii complex</taxon>
    </lineage>
</organism>
<dbReference type="EMBL" id="SWFS01000145">
    <property type="protein sequence ID" value="KAA8915758.1"/>
    <property type="molecule type" value="Genomic_DNA"/>
</dbReference>
<gene>
    <name evidence="4" type="ORF">TRICI_002097</name>
</gene>